<organism evidence="2 3">
    <name type="scientific">Gymnopus androsaceus JB14</name>
    <dbReference type="NCBI Taxonomy" id="1447944"/>
    <lineage>
        <taxon>Eukaryota</taxon>
        <taxon>Fungi</taxon>
        <taxon>Dikarya</taxon>
        <taxon>Basidiomycota</taxon>
        <taxon>Agaricomycotina</taxon>
        <taxon>Agaricomycetes</taxon>
        <taxon>Agaricomycetidae</taxon>
        <taxon>Agaricales</taxon>
        <taxon>Marasmiineae</taxon>
        <taxon>Omphalotaceae</taxon>
        <taxon>Gymnopus</taxon>
    </lineage>
</organism>
<protein>
    <recommendedName>
        <fullName evidence="1">DUF7918 domain-containing protein</fullName>
    </recommendedName>
</protein>
<dbReference type="OrthoDB" id="3364132at2759"/>
<dbReference type="InterPro" id="IPR057678">
    <property type="entry name" value="DUF7918"/>
</dbReference>
<evidence type="ECO:0000313" key="2">
    <source>
        <dbReference type="EMBL" id="KAE9398913.1"/>
    </source>
</evidence>
<dbReference type="Proteomes" id="UP000799118">
    <property type="component" value="Unassembled WGS sequence"/>
</dbReference>
<sequence length="188" mass="21413">MLFYGDFRAWITIGDDETPAVEYGVTENQSENTMIAYIASEEGQRFQVGWCDNRFTSPTRGRVSIDGRGMGGKIISESTYNKSVVKKGFRTNKDERRPFVFSKLQVTDEEVAFSSSSKPGEIILVIIRVRMKGTTNYDRSHNPPPTRIFNEKDVKGLDAHSTACFSILFLHRPMPHLFLQVRRSYSSD</sequence>
<feature type="domain" description="DUF7918" evidence="1">
    <location>
        <begin position="16"/>
        <end position="163"/>
    </location>
</feature>
<gene>
    <name evidence="2" type="ORF">BT96DRAFT_920516</name>
</gene>
<reference evidence="2" key="1">
    <citation type="journal article" date="2019" name="Environ. Microbiol.">
        <title>Fungal ecological strategies reflected in gene transcription - a case study of two litter decomposers.</title>
        <authorList>
            <person name="Barbi F."/>
            <person name="Kohler A."/>
            <person name="Barry K."/>
            <person name="Baskaran P."/>
            <person name="Daum C."/>
            <person name="Fauchery L."/>
            <person name="Ihrmark K."/>
            <person name="Kuo A."/>
            <person name="LaButti K."/>
            <person name="Lipzen A."/>
            <person name="Morin E."/>
            <person name="Grigoriev I.V."/>
            <person name="Henrissat B."/>
            <person name="Lindahl B."/>
            <person name="Martin F."/>
        </authorList>
    </citation>
    <scope>NUCLEOTIDE SEQUENCE</scope>
    <source>
        <strain evidence="2">JB14</strain>
    </source>
</reference>
<dbReference type="Pfam" id="PF25534">
    <property type="entry name" value="DUF7918"/>
    <property type="match status" value="1"/>
</dbReference>
<keyword evidence="3" id="KW-1185">Reference proteome</keyword>
<dbReference type="AlphaFoldDB" id="A0A6A4HLM4"/>
<evidence type="ECO:0000259" key="1">
    <source>
        <dbReference type="Pfam" id="PF25534"/>
    </source>
</evidence>
<evidence type="ECO:0000313" key="3">
    <source>
        <dbReference type="Proteomes" id="UP000799118"/>
    </source>
</evidence>
<accession>A0A6A4HLM4</accession>
<dbReference type="EMBL" id="ML769476">
    <property type="protein sequence ID" value="KAE9398913.1"/>
    <property type="molecule type" value="Genomic_DNA"/>
</dbReference>
<proteinExistence type="predicted"/>
<name>A0A6A4HLM4_9AGAR</name>